<evidence type="ECO:0000313" key="1">
    <source>
        <dbReference type="EMBL" id="EJW98466.1"/>
    </source>
</evidence>
<name>J9FU15_9ZZZZ</name>
<organism evidence="1">
    <name type="scientific">gut metagenome</name>
    <dbReference type="NCBI Taxonomy" id="749906"/>
    <lineage>
        <taxon>unclassified sequences</taxon>
        <taxon>metagenomes</taxon>
        <taxon>organismal metagenomes</taxon>
    </lineage>
</organism>
<gene>
    <name evidence="1" type="ORF">EVA_13427</name>
</gene>
<dbReference type="EMBL" id="AMCI01004252">
    <property type="protein sequence ID" value="EJW98466.1"/>
    <property type="molecule type" value="Genomic_DNA"/>
</dbReference>
<reference evidence="1" key="1">
    <citation type="journal article" date="2012" name="PLoS ONE">
        <title>Gene sets for utilization of primary and secondary nutrition supplies in the distal gut of endangered iberian lynx.</title>
        <authorList>
            <person name="Alcaide M."/>
            <person name="Messina E."/>
            <person name="Richter M."/>
            <person name="Bargiela R."/>
            <person name="Peplies J."/>
            <person name="Huws S.A."/>
            <person name="Newbold C.J."/>
            <person name="Golyshin P.N."/>
            <person name="Simon M.A."/>
            <person name="Lopez G."/>
            <person name="Yakimov M.M."/>
            <person name="Ferrer M."/>
        </authorList>
    </citation>
    <scope>NUCLEOTIDE SEQUENCE</scope>
</reference>
<comment type="caution">
    <text evidence="1">The sequence shown here is derived from an EMBL/GenBank/DDBJ whole genome shotgun (WGS) entry which is preliminary data.</text>
</comment>
<sequence length="38" mass="4151">MLCLPGFGIAFGAAWQDRYICLCTSGMMPICVVQLRQG</sequence>
<dbReference type="AlphaFoldDB" id="J9FU15"/>
<protein>
    <submittedName>
        <fullName evidence="1">Uncharacterized protein</fullName>
    </submittedName>
</protein>
<accession>J9FU15</accession>
<proteinExistence type="predicted"/>